<reference evidence="7" key="1">
    <citation type="submission" date="2017-09" db="EMBL/GenBank/DDBJ databases">
        <authorList>
            <person name="Varghese N."/>
            <person name="Submissions S."/>
        </authorList>
    </citation>
    <scope>NUCLEOTIDE SEQUENCE [LARGE SCALE GENOMIC DNA]</scope>
    <source>
        <strain evidence="7">DSM 25885</strain>
    </source>
</reference>
<dbReference type="GO" id="GO:0016020">
    <property type="term" value="C:membrane"/>
    <property type="evidence" value="ECO:0007669"/>
    <property type="project" value="UniProtKB-SubCell"/>
</dbReference>
<dbReference type="OrthoDB" id="7960583at2"/>
<evidence type="ECO:0000313" key="6">
    <source>
        <dbReference type="EMBL" id="SNZ01913.1"/>
    </source>
</evidence>
<gene>
    <name evidence="6" type="ORF">SAMN06265377_3764</name>
</gene>
<keyword evidence="2 5" id="KW-0812">Transmembrane</keyword>
<proteinExistence type="predicted"/>
<dbReference type="RefSeq" id="WP_097047354.1">
    <property type="nucleotide sequence ID" value="NZ_OBEH01000008.1"/>
</dbReference>
<evidence type="ECO:0000256" key="4">
    <source>
        <dbReference type="ARBA" id="ARBA00023136"/>
    </source>
</evidence>
<name>A0A285MZ09_9FLAO</name>
<evidence type="ECO:0000256" key="5">
    <source>
        <dbReference type="SAM" id="Phobius"/>
    </source>
</evidence>
<dbReference type="Proteomes" id="UP000219048">
    <property type="component" value="Unassembled WGS sequence"/>
</dbReference>
<evidence type="ECO:0000256" key="1">
    <source>
        <dbReference type="ARBA" id="ARBA00004141"/>
    </source>
</evidence>
<dbReference type="InterPro" id="IPR032808">
    <property type="entry name" value="DoxX"/>
</dbReference>
<evidence type="ECO:0000256" key="3">
    <source>
        <dbReference type="ARBA" id="ARBA00022989"/>
    </source>
</evidence>
<evidence type="ECO:0000313" key="7">
    <source>
        <dbReference type="Proteomes" id="UP000219048"/>
    </source>
</evidence>
<organism evidence="6 7">
    <name type="scientific">Flagellimonas pacifica</name>
    <dbReference type="NCBI Taxonomy" id="1247520"/>
    <lineage>
        <taxon>Bacteria</taxon>
        <taxon>Pseudomonadati</taxon>
        <taxon>Bacteroidota</taxon>
        <taxon>Flavobacteriia</taxon>
        <taxon>Flavobacteriales</taxon>
        <taxon>Flavobacteriaceae</taxon>
        <taxon>Flagellimonas</taxon>
    </lineage>
</organism>
<dbReference type="Pfam" id="PF13564">
    <property type="entry name" value="DoxX_2"/>
    <property type="match status" value="1"/>
</dbReference>
<feature type="transmembrane region" description="Helical" evidence="5">
    <location>
        <begin position="96"/>
        <end position="113"/>
    </location>
</feature>
<dbReference type="EMBL" id="OBEH01000008">
    <property type="protein sequence ID" value="SNZ01913.1"/>
    <property type="molecule type" value="Genomic_DNA"/>
</dbReference>
<sequence length="129" mass="14916">MKKQYTTYYIFLGLFSLMILTSLYKHLFDYETMVQEYAKLGYPEHLIKPLAIAQFIGLCTIYYNKSKRLLEWAYAGFILNLVFAIIAHYVSKYGNGAPAVVCLALLFTTYFLGKKRNASKEKERVMVPA</sequence>
<evidence type="ECO:0000256" key="2">
    <source>
        <dbReference type="ARBA" id="ARBA00022692"/>
    </source>
</evidence>
<keyword evidence="4 5" id="KW-0472">Membrane</keyword>
<feature type="transmembrane region" description="Helical" evidence="5">
    <location>
        <begin position="7"/>
        <end position="26"/>
    </location>
</feature>
<feature type="transmembrane region" description="Helical" evidence="5">
    <location>
        <begin position="72"/>
        <end position="90"/>
    </location>
</feature>
<keyword evidence="7" id="KW-1185">Reference proteome</keyword>
<accession>A0A285MZ09</accession>
<dbReference type="AlphaFoldDB" id="A0A285MZ09"/>
<keyword evidence="3 5" id="KW-1133">Transmembrane helix</keyword>
<comment type="subcellular location">
    <subcellularLocation>
        <location evidence="1">Membrane</location>
        <topology evidence="1">Multi-pass membrane protein</topology>
    </subcellularLocation>
</comment>
<protein>
    <submittedName>
        <fullName evidence="6">DoxX-like family protein</fullName>
    </submittedName>
</protein>